<comment type="function">
    <text evidence="11">Subunits I and II form the functional core of the enzyme complex. Electrons originating in cytochrome c are transferred via heme a and Cu(A) to the binuclear center formed by heme a3 and Cu(B).</text>
</comment>
<proteinExistence type="inferred from homology"/>
<comment type="catalytic activity">
    <reaction evidence="13">
        <text>4 Fe(II)-[cytochrome c] + O2 + 8 H(+)(in) = 4 Fe(III)-[cytochrome c] + 2 H2O + 4 H(+)(out)</text>
        <dbReference type="Rhea" id="RHEA:11436"/>
        <dbReference type="Rhea" id="RHEA-COMP:10350"/>
        <dbReference type="Rhea" id="RHEA-COMP:14399"/>
        <dbReference type="ChEBI" id="CHEBI:15377"/>
        <dbReference type="ChEBI" id="CHEBI:15378"/>
        <dbReference type="ChEBI" id="CHEBI:15379"/>
        <dbReference type="ChEBI" id="CHEBI:29033"/>
        <dbReference type="ChEBI" id="CHEBI:29034"/>
        <dbReference type="EC" id="7.1.1.9"/>
    </reaction>
</comment>
<dbReference type="PANTHER" id="PTHR22888:SF9">
    <property type="entry name" value="CYTOCHROME C OXIDASE SUBUNIT 2"/>
    <property type="match status" value="1"/>
</dbReference>
<dbReference type="Proteomes" id="UP000063991">
    <property type="component" value="Chromosome"/>
</dbReference>
<evidence type="ECO:0000256" key="2">
    <source>
        <dbReference type="ARBA" id="ARBA00007866"/>
    </source>
</evidence>
<dbReference type="EMBL" id="CP014323">
    <property type="protein sequence ID" value="AMJ99631.1"/>
    <property type="molecule type" value="Genomic_DNA"/>
</dbReference>
<keyword evidence="4" id="KW-0679">Respiratory chain</keyword>
<sequence length="232" mass="25669">MVNRVTEYLFTASALLLAGCSEPYSILAPAGPSAKAVTTIWWGMLTVGVVVLLGICSLWWYASFRRNRKYSDADVKRVLTRMVLWGGIVLPTVGITVLLIFGIPAGNIMLPLADERAVRIDVHARQWAWDVTYPQHDIELTDEIHIPVDTPIDIHVTSADVIHGFWVPRLGGKIDAIPGHTNIVRLQADEVGEFGGQCAEYCGLSHAKMHFKVIAHSAEKFDAWLVQQGKTQ</sequence>
<evidence type="ECO:0000259" key="14">
    <source>
        <dbReference type="PROSITE" id="PS50857"/>
    </source>
</evidence>
<dbReference type="InterPro" id="IPR002429">
    <property type="entry name" value="CcO_II-like_C"/>
</dbReference>
<dbReference type="SUPFAM" id="SSF49503">
    <property type="entry name" value="Cupredoxins"/>
    <property type="match status" value="1"/>
</dbReference>
<evidence type="ECO:0000256" key="7">
    <source>
        <dbReference type="ARBA" id="ARBA00022982"/>
    </source>
</evidence>
<accession>A0A126Q332</accession>
<organism evidence="15 16">
    <name type="scientific">Alteromonas macleodii</name>
    <name type="common">Pseudoalteromonas macleodii</name>
    <dbReference type="NCBI Taxonomy" id="28108"/>
    <lineage>
        <taxon>Bacteria</taxon>
        <taxon>Pseudomonadati</taxon>
        <taxon>Pseudomonadota</taxon>
        <taxon>Gammaproteobacteria</taxon>
        <taxon>Alteromonadales</taxon>
        <taxon>Alteromonadaceae</taxon>
        <taxon>Alteromonas/Salinimonas group</taxon>
        <taxon>Alteromonas</taxon>
    </lineage>
</organism>
<dbReference type="PROSITE" id="PS50857">
    <property type="entry name" value="COX2_CUA"/>
    <property type="match status" value="1"/>
</dbReference>
<dbReference type="GO" id="GO:0004129">
    <property type="term" value="F:cytochrome-c oxidase activity"/>
    <property type="evidence" value="ECO:0007669"/>
    <property type="project" value="UniProtKB-EC"/>
</dbReference>
<name>A0A126Q332_ALTMA</name>
<evidence type="ECO:0000313" key="16">
    <source>
        <dbReference type="Proteomes" id="UP000063991"/>
    </source>
</evidence>
<keyword evidence="8" id="KW-1133">Transmembrane helix</keyword>
<evidence type="ECO:0000256" key="9">
    <source>
        <dbReference type="ARBA" id="ARBA00023008"/>
    </source>
</evidence>
<dbReference type="Gene3D" id="2.60.40.420">
    <property type="entry name" value="Cupredoxins - blue copper proteins"/>
    <property type="match status" value="1"/>
</dbReference>
<dbReference type="GO" id="GO:0016491">
    <property type="term" value="F:oxidoreductase activity"/>
    <property type="evidence" value="ECO:0007669"/>
    <property type="project" value="InterPro"/>
</dbReference>
<comment type="subcellular location">
    <subcellularLocation>
        <location evidence="1">Membrane</location>
        <topology evidence="1">Multi-pass membrane protein</topology>
    </subcellularLocation>
</comment>
<dbReference type="GO" id="GO:0016020">
    <property type="term" value="C:membrane"/>
    <property type="evidence" value="ECO:0007669"/>
    <property type="project" value="UniProtKB-SubCell"/>
</dbReference>
<dbReference type="GO" id="GO:0005507">
    <property type="term" value="F:copper ion binding"/>
    <property type="evidence" value="ECO:0007669"/>
    <property type="project" value="InterPro"/>
</dbReference>
<evidence type="ECO:0000256" key="12">
    <source>
        <dbReference type="ARBA" id="ARBA00031399"/>
    </source>
</evidence>
<feature type="domain" description="Cytochrome oxidase subunit II copper A binding" evidence="14">
    <location>
        <begin position="115"/>
        <end position="227"/>
    </location>
</feature>
<evidence type="ECO:0000256" key="1">
    <source>
        <dbReference type="ARBA" id="ARBA00004141"/>
    </source>
</evidence>
<evidence type="ECO:0000256" key="6">
    <source>
        <dbReference type="ARBA" id="ARBA00022723"/>
    </source>
</evidence>
<dbReference type="RefSeq" id="WP_049587406.1">
    <property type="nucleotide sequence ID" value="NZ_JAHAVX010000004.1"/>
</dbReference>
<gene>
    <name evidence="15" type="ORF">AVL55_16580</name>
</gene>
<evidence type="ECO:0000256" key="4">
    <source>
        <dbReference type="ARBA" id="ARBA00022660"/>
    </source>
</evidence>
<dbReference type="NCBIfam" id="TIGR02866">
    <property type="entry name" value="CoxB"/>
    <property type="match status" value="1"/>
</dbReference>
<evidence type="ECO:0000313" key="15">
    <source>
        <dbReference type="EMBL" id="AMJ99631.1"/>
    </source>
</evidence>
<keyword evidence="3" id="KW-0813">Transport</keyword>
<dbReference type="GO" id="GO:0042773">
    <property type="term" value="P:ATP synthesis coupled electron transport"/>
    <property type="evidence" value="ECO:0007669"/>
    <property type="project" value="TreeGrafter"/>
</dbReference>
<dbReference type="Pfam" id="PF00116">
    <property type="entry name" value="COX2"/>
    <property type="match status" value="1"/>
</dbReference>
<keyword evidence="10" id="KW-0472">Membrane</keyword>
<dbReference type="InterPro" id="IPR008972">
    <property type="entry name" value="Cupredoxin"/>
</dbReference>
<evidence type="ECO:0000256" key="8">
    <source>
        <dbReference type="ARBA" id="ARBA00022989"/>
    </source>
</evidence>
<dbReference type="PANTHER" id="PTHR22888">
    <property type="entry name" value="CYTOCHROME C OXIDASE, SUBUNIT II"/>
    <property type="match status" value="1"/>
</dbReference>
<dbReference type="PROSITE" id="PS51257">
    <property type="entry name" value="PROKAR_LIPOPROTEIN"/>
    <property type="match status" value="1"/>
</dbReference>
<keyword evidence="5" id="KW-0812">Transmembrane</keyword>
<comment type="similarity">
    <text evidence="2">Belongs to the cytochrome c oxidase subunit 2 family.</text>
</comment>
<evidence type="ECO:0000256" key="13">
    <source>
        <dbReference type="ARBA" id="ARBA00047816"/>
    </source>
</evidence>
<evidence type="ECO:0000256" key="3">
    <source>
        <dbReference type="ARBA" id="ARBA00022448"/>
    </source>
</evidence>
<evidence type="ECO:0000256" key="5">
    <source>
        <dbReference type="ARBA" id="ARBA00022692"/>
    </source>
</evidence>
<dbReference type="InterPro" id="IPR014222">
    <property type="entry name" value="Cyt_c_oxidase_su2"/>
</dbReference>
<dbReference type="CDD" id="cd04213">
    <property type="entry name" value="CuRO_CcO_Caa3_II"/>
    <property type="match status" value="1"/>
</dbReference>
<keyword evidence="9" id="KW-0186">Copper</keyword>
<protein>
    <recommendedName>
        <fullName evidence="12">Cytochrome aa3 subunit 2</fullName>
    </recommendedName>
</protein>
<evidence type="ECO:0000256" key="11">
    <source>
        <dbReference type="ARBA" id="ARBA00024688"/>
    </source>
</evidence>
<dbReference type="InterPro" id="IPR001505">
    <property type="entry name" value="Copper_CuA"/>
</dbReference>
<dbReference type="InterPro" id="IPR034236">
    <property type="entry name" value="CuRO_CcO_Caa3_II"/>
</dbReference>
<keyword evidence="6" id="KW-0479">Metal-binding</keyword>
<evidence type="ECO:0000256" key="10">
    <source>
        <dbReference type="ARBA" id="ARBA00023136"/>
    </source>
</evidence>
<dbReference type="AlphaFoldDB" id="A0A126Q332"/>
<reference evidence="15 16" key="1">
    <citation type="submission" date="2015-12" db="EMBL/GenBank/DDBJ databases">
        <authorList>
            <person name="Shamseldin A."/>
            <person name="Moawad H."/>
            <person name="Abd El-Rahim W.M."/>
            <person name="Sadowsky M.J."/>
        </authorList>
    </citation>
    <scope>NUCLEOTIDE SEQUENCE [LARGE SCALE GENOMIC DNA]</scope>
    <source>
        <strain evidence="15 16">D7</strain>
    </source>
</reference>
<keyword evidence="7" id="KW-0249">Electron transport</keyword>
<dbReference type="OrthoDB" id="9783445at2"/>
<dbReference type="InterPro" id="IPR045187">
    <property type="entry name" value="CcO_II"/>
</dbReference>
<dbReference type="PROSITE" id="PS00078">
    <property type="entry name" value="COX2"/>
    <property type="match status" value="1"/>
</dbReference>